<comment type="caution">
    <text evidence="1">The sequence shown here is derived from an EMBL/GenBank/DDBJ whole genome shotgun (WGS) entry which is preliminary data.</text>
</comment>
<evidence type="ECO:0000313" key="1">
    <source>
        <dbReference type="EMBL" id="TRZ22954.1"/>
    </source>
</evidence>
<dbReference type="Proteomes" id="UP000796761">
    <property type="component" value="Unassembled WGS sequence"/>
</dbReference>
<dbReference type="EMBL" id="SWJQ01000085">
    <property type="protein sequence ID" value="TRZ22954.1"/>
    <property type="molecule type" value="Genomic_DNA"/>
</dbReference>
<proteinExistence type="predicted"/>
<accession>A0A8K1LQU9</accession>
<gene>
    <name evidence="1" type="ORF">HGM15179_004154</name>
</gene>
<sequence length="190" mass="21378">MKDLVWNGWDQVEITLPEEDGFGLDNSDTEVEKSNCLQAVVNYTATKKPVHEKKSNFLKQRNVSMRSGAEVSGGFKFQLRNMVEEVHGLNRVKQTNLVNSGFKFQLRNMVEEVHGLNRVKQTNLVNRKRSPPNPGCTITSVIRSPDLTVTGACVTSEAQNPDLEIPKPLEVVPREMQSQSRADVRLPKYA</sequence>
<organism evidence="1 2">
    <name type="scientific">Zosterops borbonicus</name>
    <dbReference type="NCBI Taxonomy" id="364589"/>
    <lineage>
        <taxon>Eukaryota</taxon>
        <taxon>Metazoa</taxon>
        <taxon>Chordata</taxon>
        <taxon>Craniata</taxon>
        <taxon>Vertebrata</taxon>
        <taxon>Euteleostomi</taxon>
        <taxon>Archelosauria</taxon>
        <taxon>Archosauria</taxon>
        <taxon>Dinosauria</taxon>
        <taxon>Saurischia</taxon>
        <taxon>Theropoda</taxon>
        <taxon>Coelurosauria</taxon>
        <taxon>Aves</taxon>
        <taxon>Neognathae</taxon>
        <taxon>Neoaves</taxon>
        <taxon>Telluraves</taxon>
        <taxon>Australaves</taxon>
        <taxon>Passeriformes</taxon>
        <taxon>Sylvioidea</taxon>
        <taxon>Zosteropidae</taxon>
        <taxon>Zosterops</taxon>
    </lineage>
</organism>
<keyword evidence="2" id="KW-1185">Reference proteome</keyword>
<dbReference type="AlphaFoldDB" id="A0A8K1LQU9"/>
<dbReference type="OrthoDB" id="448946at2759"/>
<evidence type="ECO:0000313" key="2">
    <source>
        <dbReference type="Proteomes" id="UP000796761"/>
    </source>
</evidence>
<protein>
    <submittedName>
        <fullName evidence="1">Uncharacterized protein</fullName>
    </submittedName>
</protein>
<name>A0A8K1LQU9_9PASS</name>
<reference evidence="1" key="1">
    <citation type="submission" date="2019-04" db="EMBL/GenBank/DDBJ databases">
        <title>Genome assembly of Zosterops borbonicus 15179.</title>
        <authorList>
            <person name="Leroy T."/>
            <person name="Anselmetti Y."/>
            <person name="Tilak M.-K."/>
            <person name="Nabholz B."/>
        </authorList>
    </citation>
    <scope>NUCLEOTIDE SEQUENCE</scope>
    <source>
        <strain evidence="1">HGM_15179</strain>
        <tissue evidence="1">Muscle</tissue>
    </source>
</reference>